<evidence type="ECO:0000313" key="4">
    <source>
        <dbReference type="Proteomes" id="UP000512322"/>
    </source>
</evidence>
<accession>A0A2A3V0W7</accession>
<name>A0A2A3V0W7_ECOLX</name>
<dbReference type="EMBL" id="CP057301">
    <property type="protein sequence ID" value="QMF70728.1"/>
    <property type="molecule type" value="Genomic_DNA"/>
</dbReference>
<evidence type="ECO:0000313" key="1">
    <source>
        <dbReference type="EMBL" id="QMF70728.1"/>
    </source>
</evidence>
<geneLocation type="plasmid" evidence="4">
    <name>prhb30-c10_9</name>
</geneLocation>
<proteinExistence type="predicted"/>
<dbReference type="Proteomes" id="UP000512322">
    <property type="component" value="Plasmid pRHB30-C10_9"/>
</dbReference>
<protein>
    <submittedName>
        <fullName evidence="2">Uncharacterized protein</fullName>
    </submittedName>
</protein>
<keyword evidence="1" id="KW-0614">Plasmid</keyword>
<reference evidence="2 3" key="1">
    <citation type="submission" date="2018-06" db="EMBL/GenBank/DDBJ databases">
        <authorList>
            <consortium name="Pathogen Informatics"/>
            <person name="Doyle S."/>
        </authorList>
    </citation>
    <scope>NUCLEOTIDE SEQUENCE [LARGE SCALE GENOMIC DNA]</scope>
    <source>
        <strain evidence="2 3">NCTC10082</strain>
    </source>
</reference>
<geneLocation type="plasmid" evidence="1">
    <name>pRHB30-C10_9</name>
</geneLocation>
<dbReference type="EMBL" id="UFZA01000005">
    <property type="protein sequence ID" value="STE74330.1"/>
    <property type="molecule type" value="Genomic_DNA"/>
</dbReference>
<evidence type="ECO:0000313" key="2">
    <source>
        <dbReference type="EMBL" id="STE74330.1"/>
    </source>
</evidence>
<dbReference type="RefSeq" id="WP_000929317.1">
    <property type="nucleotide sequence ID" value="NZ_BLCO01000089.1"/>
</dbReference>
<gene>
    <name evidence="1" type="ORF">HVY77_28455</name>
    <name evidence="2" type="ORF">NCTC10082_05552</name>
</gene>
<dbReference type="AlphaFoldDB" id="A0A2A3V0W7"/>
<dbReference type="Proteomes" id="UP000255164">
    <property type="component" value="Unassembled WGS sequence"/>
</dbReference>
<sequence length="164" mass="19312">MAGTVWRDIRTGETVFPMGHLHPQRCCVDVNGTSVDIEISFGFHVFTDEKQTGMLMKFKEEQRFFCRERYEGSKTIVHRILTAIENGEYITAFISKGQGQRYYHLSHHDDFILMEIRKPQDRNNSLRIHVVTAYTLDEWGTVNKGRNLRFRYVLEQRLQGKKIV</sequence>
<evidence type="ECO:0000313" key="3">
    <source>
        <dbReference type="Proteomes" id="UP000255164"/>
    </source>
</evidence>
<organism evidence="2 3">
    <name type="scientific">Escherichia coli</name>
    <dbReference type="NCBI Taxonomy" id="562"/>
    <lineage>
        <taxon>Bacteria</taxon>
        <taxon>Pseudomonadati</taxon>
        <taxon>Pseudomonadota</taxon>
        <taxon>Gammaproteobacteria</taxon>
        <taxon>Enterobacterales</taxon>
        <taxon>Enterobacteriaceae</taxon>
        <taxon>Escherichia</taxon>
    </lineage>
</organism>
<reference evidence="1 4" key="2">
    <citation type="submission" date="2020-06" db="EMBL/GenBank/DDBJ databases">
        <title>REHAB project genomes.</title>
        <authorList>
            <person name="Shaw L.P."/>
        </authorList>
    </citation>
    <scope>NUCLEOTIDE SEQUENCE [LARGE SCALE GENOMIC DNA]</scope>
    <source>
        <strain evidence="1 4">RHB30-C10</strain>
        <plasmid evidence="1">pRHB30-C10_9</plasmid>
        <plasmid evidence="4">prhb30-c10_9</plasmid>
    </source>
</reference>